<sequence length="492" mass="56755">MSVSKLRPLPSKWLTRLGLLCLALAGLAVVCYYTYLNIRHDMQLITAKQQNVFEVFYQRARILSPAQLAQFIDESAIKTPIFSENRDALVYVYGYDFKTLDPLAQIPLMPSIRETLATYQYVLSYPEVINLYAIFDDHRLLGMMADNRDLPARLQPANRVLNKMEHWFHYFGCAAFAMTHEPCSRDEAQVSDIYTDTFTGRQTITMYFPFDYYEHATRAYRYGLTGVDIAVDAAFKDVLQPYEGLNPTRTVITFDAVEPCRPYHICLSTPLMRTKAGADLYLKWSYSYDDFVQRLLRYSPAFKLYLIALLLVMLTWRRIYARLRTLAHTDQLTRLPRRDILDQAMLQEHDYLMILDIDNFKAINDSYGHSVGDTALVAFARYLHGHIRHGDTAIRWGGEEFITLYRGLGDEAEMRQCVARLLAQPLQIAELPVPITFSAGIIRIRDYLTVPDAVTLADELLYHVKQHGKHNIAYYQGQKIRLVREPTPPAAQ</sequence>
<keyword evidence="3" id="KW-1185">Reference proteome</keyword>
<protein>
    <submittedName>
        <fullName evidence="2">GGDEF domain-containing protein</fullName>
    </submittedName>
</protein>
<dbReference type="InterPro" id="IPR029787">
    <property type="entry name" value="Nucleotide_cyclase"/>
</dbReference>
<dbReference type="InterPro" id="IPR043128">
    <property type="entry name" value="Rev_trsase/Diguanyl_cyclase"/>
</dbReference>
<evidence type="ECO:0000313" key="3">
    <source>
        <dbReference type="Proteomes" id="UP000232060"/>
    </source>
</evidence>
<dbReference type="AlphaFoldDB" id="A0A2M8HB02"/>
<dbReference type="Proteomes" id="UP000232060">
    <property type="component" value="Unassembled WGS sequence"/>
</dbReference>
<dbReference type="SMART" id="SM00267">
    <property type="entry name" value="GGDEF"/>
    <property type="match status" value="1"/>
</dbReference>
<dbReference type="Pfam" id="PF00990">
    <property type="entry name" value="GGDEF"/>
    <property type="match status" value="1"/>
</dbReference>
<dbReference type="Gene3D" id="3.30.70.270">
    <property type="match status" value="1"/>
</dbReference>
<reference evidence="2 3" key="1">
    <citation type="submission" date="2017-11" db="EMBL/GenBank/DDBJ databases">
        <title>Draft genome sequence of environmental isolate Aeromonas lusitania sp. nov. MDC 2473.</title>
        <authorList>
            <person name="Colston S.M."/>
            <person name="Navarro A."/>
            <person name="Martinez-Murcia A.J."/>
            <person name="Graf J."/>
        </authorList>
    </citation>
    <scope>NUCLEOTIDE SEQUENCE [LARGE SCALE GENOMIC DNA]</scope>
    <source>
        <strain evidence="2 3">MDC 2473</strain>
    </source>
</reference>
<dbReference type="PANTHER" id="PTHR46663:SF2">
    <property type="entry name" value="GGDEF DOMAIN-CONTAINING PROTEIN"/>
    <property type="match status" value="1"/>
</dbReference>
<evidence type="ECO:0000259" key="1">
    <source>
        <dbReference type="PROSITE" id="PS50887"/>
    </source>
</evidence>
<dbReference type="PROSITE" id="PS50887">
    <property type="entry name" value="GGDEF"/>
    <property type="match status" value="1"/>
</dbReference>
<dbReference type="OrthoDB" id="5593118at2"/>
<proteinExistence type="predicted"/>
<dbReference type="InterPro" id="IPR052163">
    <property type="entry name" value="DGC-Regulatory_Protein"/>
</dbReference>
<dbReference type="PANTHER" id="PTHR46663">
    <property type="entry name" value="DIGUANYLATE CYCLASE DGCT-RELATED"/>
    <property type="match status" value="1"/>
</dbReference>
<comment type="caution">
    <text evidence="2">The sequence shown here is derived from an EMBL/GenBank/DDBJ whole genome shotgun (WGS) entry which is preliminary data.</text>
</comment>
<dbReference type="InterPro" id="IPR000160">
    <property type="entry name" value="GGDEF_dom"/>
</dbReference>
<dbReference type="EMBL" id="PGCP01000010">
    <property type="protein sequence ID" value="PJC93756.1"/>
    <property type="molecule type" value="Genomic_DNA"/>
</dbReference>
<dbReference type="RefSeq" id="WP_100859310.1">
    <property type="nucleotide sequence ID" value="NZ_PGCP01000010.1"/>
</dbReference>
<dbReference type="NCBIfam" id="TIGR00254">
    <property type="entry name" value="GGDEF"/>
    <property type="match status" value="1"/>
</dbReference>
<accession>A0A2M8HB02</accession>
<feature type="domain" description="GGDEF" evidence="1">
    <location>
        <begin position="348"/>
        <end position="477"/>
    </location>
</feature>
<name>A0A2M8HB02_9GAMM</name>
<dbReference type="SUPFAM" id="SSF55073">
    <property type="entry name" value="Nucleotide cyclase"/>
    <property type="match status" value="1"/>
</dbReference>
<organism evidence="2 3">
    <name type="scientific">Aeromonas lusitana</name>
    <dbReference type="NCBI Taxonomy" id="931529"/>
    <lineage>
        <taxon>Bacteria</taxon>
        <taxon>Pseudomonadati</taxon>
        <taxon>Pseudomonadota</taxon>
        <taxon>Gammaproteobacteria</taxon>
        <taxon>Aeromonadales</taxon>
        <taxon>Aeromonadaceae</taxon>
        <taxon>Aeromonas</taxon>
    </lineage>
</organism>
<gene>
    <name evidence="2" type="ORF">CUC44_07255</name>
</gene>
<dbReference type="CDD" id="cd01949">
    <property type="entry name" value="GGDEF"/>
    <property type="match status" value="1"/>
</dbReference>
<evidence type="ECO:0000313" key="2">
    <source>
        <dbReference type="EMBL" id="PJC93756.1"/>
    </source>
</evidence>